<evidence type="ECO:0000313" key="1">
    <source>
        <dbReference type="EMBL" id="CAF1074382.1"/>
    </source>
</evidence>
<sequence>MDFNENLKSRNKPEGVENVLNFIKRHNQSLNELISDFKDEHLNKIKKIDGYEIETQKSVHCFCCKKDLTNNHNGFDNFFKHLQSCKLANYYKRLNLNSINQNLNHGKCLPCHNFIETLIQKNDIIEHFNENKDKDILQNEHECFYCKKYIKFNYKAHKNACPVYKILLLNNP</sequence>
<proteinExistence type="predicted"/>
<evidence type="ECO:0000313" key="2">
    <source>
        <dbReference type="Proteomes" id="UP000663879"/>
    </source>
</evidence>
<keyword evidence="2" id="KW-1185">Reference proteome</keyword>
<dbReference type="Proteomes" id="UP000663879">
    <property type="component" value="Unassembled WGS sequence"/>
</dbReference>
<dbReference type="AlphaFoldDB" id="A0A814M7K0"/>
<organism evidence="1 2">
    <name type="scientific">Brachionus calyciflorus</name>
    <dbReference type="NCBI Taxonomy" id="104777"/>
    <lineage>
        <taxon>Eukaryota</taxon>
        <taxon>Metazoa</taxon>
        <taxon>Spiralia</taxon>
        <taxon>Gnathifera</taxon>
        <taxon>Rotifera</taxon>
        <taxon>Eurotatoria</taxon>
        <taxon>Monogononta</taxon>
        <taxon>Pseudotrocha</taxon>
        <taxon>Ploima</taxon>
        <taxon>Brachionidae</taxon>
        <taxon>Brachionus</taxon>
    </lineage>
</organism>
<comment type="caution">
    <text evidence="1">The sequence shown here is derived from an EMBL/GenBank/DDBJ whole genome shotgun (WGS) entry which is preliminary data.</text>
</comment>
<dbReference type="EMBL" id="CAJNOC010006281">
    <property type="protein sequence ID" value="CAF1074382.1"/>
    <property type="molecule type" value="Genomic_DNA"/>
</dbReference>
<reference evidence="1" key="1">
    <citation type="submission" date="2021-02" db="EMBL/GenBank/DDBJ databases">
        <authorList>
            <person name="Nowell W R."/>
        </authorList>
    </citation>
    <scope>NUCLEOTIDE SEQUENCE</scope>
    <source>
        <strain evidence="1">Ploen Becks lab</strain>
    </source>
</reference>
<name>A0A814M7K0_9BILA</name>
<gene>
    <name evidence="1" type="ORF">OXX778_LOCUS19890</name>
</gene>
<accession>A0A814M7K0</accession>
<protein>
    <submittedName>
        <fullName evidence="1">Uncharacterized protein</fullName>
    </submittedName>
</protein>